<evidence type="ECO:0000256" key="1">
    <source>
        <dbReference type="ARBA" id="ARBA00004648"/>
    </source>
</evidence>
<evidence type="ECO:0000256" key="4">
    <source>
        <dbReference type="ARBA" id="ARBA00022676"/>
    </source>
</evidence>
<evidence type="ECO:0000256" key="11">
    <source>
        <dbReference type="ARBA" id="ARBA00023157"/>
    </source>
</evidence>
<keyword evidence="9 13" id="KW-1133">Transmembrane helix</keyword>
<keyword evidence="6 13" id="KW-0812">Transmembrane</keyword>
<dbReference type="InterPro" id="IPR040911">
    <property type="entry name" value="Exostosin_GT47"/>
</dbReference>
<keyword evidence="12" id="KW-0325">Glycoprotein</keyword>
<evidence type="ECO:0000256" key="9">
    <source>
        <dbReference type="ARBA" id="ARBA00022989"/>
    </source>
</evidence>
<gene>
    <name evidence="17" type="primary">LOC100208615</name>
</gene>
<dbReference type="GeneID" id="100208615"/>
<evidence type="ECO:0000259" key="14">
    <source>
        <dbReference type="Pfam" id="PF03016"/>
    </source>
</evidence>
<evidence type="ECO:0000259" key="15">
    <source>
        <dbReference type="Pfam" id="PF09258"/>
    </source>
</evidence>
<organism evidence="16 17">
    <name type="scientific">Hydra vulgaris</name>
    <name type="common">Hydra</name>
    <name type="synonym">Hydra attenuata</name>
    <dbReference type="NCBI Taxonomy" id="6087"/>
    <lineage>
        <taxon>Eukaryota</taxon>
        <taxon>Metazoa</taxon>
        <taxon>Cnidaria</taxon>
        <taxon>Hydrozoa</taxon>
        <taxon>Hydroidolina</taxon>
        <taxon>Anthoathecata</taxon>
        <taxon>Aplanulata</taxon>
        <taxon>Hydridae</taxon>
        <taxon>Hydra</taxon>
    </lineage>
</organism>
<comment type="pathway">
    <text evidence="2">Protein modification; protein glycosylation.</text>
</comment>
<evidence type="ECO:0000256" key="3">
    <source>
        <dbReference type="ARBA" id="ARBA00010271"/>
    </source>
</evidence>
<evidence type="ECO:0000313" key="16">
    <source>
        <dbReference type="Proteomes" id="UP001652625"/>
    </source>
</evidence>
<feature type="domain" description="Glycosyl transferase 64" evidence="15">
    <location>
        <begin position="476"/>
        <end position="712"/>
    </location>
</feature>
<evidence type="ECO:0000256" key="6">
    <source>
        <dbReference type="ARBA" id="ARBA00022692"/>
    </source>
</evidence>
<evidence type="ECO:0000256" key="5">
    <source>
        <dbReference type="ARBA" id="ARBA00022679"/>
    </source>
</evidence>
<comment type="subcellular location">
    <subcellularLocation>
        <location evidence="1">Endoplasmic reticulum membrane</location>
        <topology evidence="1">Single-pass type II membrane protein</topology>
    </subcellularLocation>
</comment>
<keyword evidence="11" id="KW-1015">Disulfide bond</keyword>
<sequence>MQSPRKRRNNWKLQLFSYIILVATFTAFCYFIVFRKIVFNKENFSKSFIKIDKRPTVFQKHFTQGLKEGKSFVQVNDFPYDKNKRLIYQDQWSCKTLDDCFNFEKCTHGFKVYVYPNIKDVFMSPMYEDILEIIRNSKYATADPDEACVLITPVDTLDRDKLSRNFVKNVDDLITSKVPYWNNGENHVVFNLFSGTWPNYDNDLSLNFGKAIIAKSSFNLDTVRQNYDISIPLLPKDFPKLPVVLSETDNLFPIFRKYLLTFKGKRYLYGIGSETRNSLYLIHNNEDIILLTTCIHEKNWQKFADSRCEEDNSNYDRFNYTELLANSTFCLIPRGRRLASFRFLEAIQYGCIPVIMSNGWDLPFNDVIDWVKFSIVLDESLLLQLPSILRGISFDQVLAMKQQTIFVWKNYFSSISHVIHTTLEILFTRLQPHMYKPPLMWNFPPGALNVYTDFSTNMVDFPFYYHLFNNQPSEKFTAIIVANSPVYKSSDPLFSLIKIINKSTYVDQILVVWLPNEDIPERSKWPKTQVTLRVIHPPNKTFNSRYVSMSLINTDAVFTFDDDVFLTSSDIDFAFSVWRSNPSKLVGFLPNVHVSCEKAWCTDSGHKNMLSIIRTSSAVFHRYYSHHYSFHAPEQLHELVAQNRSCEGLAMNFLISFINQSPPIKVARSPNFFDKSSLNNNTEQDECFSKLLQIFGVMPLKKSIISFNPVLFRDPVSVTRRKFKLLG</sequence>
<keyword evidence="16" id="KW-1185">Reference proteome</keyword>
<feature type="transmembrane region" description="Helical" evidence="13">
    <location>
        <begin position="15"/>
        <end position="34"/>
    </location>
</feature>
<keyword evidence="7" id="KW-0256">Endoplasmic reticulum</keyword>
<dbReference type="PANTHER" id="PTHR48261">
    <property type="entry name" value="ACETYLGLUCOSAMINYLTRANSFERASE"/>
    <property type="match status" value="1"/>
</dbReference>
<dbReference type="InterPro" id="IPR029044">
    <property type="entry name" value="Nucleotide-diphossugar_trans"/>
</dbReference>
<evidence type="ECO:0000256" key="13">
    <source>
        <dbReference type="SAM" id="Phobius"/>
    </source>
</evidence>
<dbReference type="Pfam" id="PF09258">
    <property type="entry name" value="Glyco_transf_64"/>
    <property type="match status" value="1"/>
</dbReference>
<evidence type="ECO:0000313" key="17">
    <source>
        <dbReference type="RefSeq" id="XP_065651657.1"/>
    </source>
</evidence>
<keyword evidence="10 13" id="KW-0472">Membrane</keyword>
<dbReference type="RefSeq" id="XP_065651657.1">
    <property type="nucleotide sequence ID" value="XM_065795585.1"/>
</dbReference>
<protein>
    <submittedName>
        <fullName evidence="17">Exostosin-1c isoform X2</fullName>
    </submittedName>
</protein>
<accession>A0ABM4BR78</accession>
<dbReference type="Pfam" id="PF03016">
    <property type="entry name" value="Exostosin_GT47"/>
    <property type="match status" value="1"/>
</dbReference>
<name>A0ABM4BR78_HYDVU</name>
<evidence type="ECO:0000256" key="12">
    <source>
        <dbReference type="ARBA" id="ARBA00023180"/>
    </source>
</evidence>
<keyword evidence="8" id="KW-0735">Signal-anchor</keyword>
<dbReference type="InterPro" id="IPR015338">
    <property type="entry name" value="GT64_dom"/>
</dbReference>
<evidence type="ECO:0000256" key="10">
    <source>
        <dbReference type="ARBA" id="ARBA00023136"/>
    </source>
</evidence>
<evidence type="ECO:0000256" key="7">
    <source>
        <dbReference type="ARBA" id="ARBA00022824"/>
    </source>
</evidence>
<evidence type="ECO:0000256" key="8">
    <source>
        <dbReference type="ARBA" id="ARBA00022968"/>
    </source>
</evidence>
<proteinExistence type="inferred from homology"/>
<dbReference type="SUPFAM" id="SSF53448">
    <property type="entry name" value="Nucleotide-diphospho-sugar transferases"/>
    <property type="match status" value="1"/>
</dbReference>
<dbReference type="Proteomes" id="UP001652625">
    <property type="component" value="Chromosome 04"/>
</dbReference>
<dbReference type="InterPro" id="IPR004263">
    <property type="entry name" value="Exostosin"/>
</dbReference>
<evidence type="ECO:0000256" key="2">
    <source>
        <dbReference type="ARBA" id="ARBA00004922"/>
    </source>
</evidence>
<feature type="domain" description="Exostosin GT47" evidence="14">
    <location>
        <begin position="107"/>
        <end position="391"/>
    </location>
</feature>
<dbReference type="Gene3D" id="3.90.550.10">
    <property type="entry name" value="Spore Coat Polysaccharide Biosynthesis Protein SpsA, Chain A"/>
    <property type="match status" value="1"/>
</dbReference>
<comment type="similarity">
    <text evidence="3">Belongs to the glycosyltransferase 47 family.</text>
</comment>
<keyword evidence="4" id="KW-0328">Glycosyltransferase</keyword>
<reference evidence="17" key="1">
    <citation type="submission" date="2025-08" db="UniProtKB">
        <authorList>
            <consortium name="RefSeq"/>
        </authorList>
    </citation>
    <scope>IDENTIFICATION</scope>
</reference>
<keyword evidence="5" id="KW-0808">Transferase</keyword>
<dbReference type="PANTHER" id="PTHR48261:SF3">
    <property type="entry name" value="EXOSTOSIN GLYCOSYLTRANSFERASE 1"/>
    <property type="match status" value="1"/>
</dbReference>